<proteinExistence type="inferred from homology"/>
<evidence type="ECO:0000256" key="1">
    <source>
        <dbReference type="ARBA" id="ARBA00001470"/>
    </source>
</evidence>
<dbReference type="InterPro" id="IPR028584">
    <property type="entry name" value="Cellobiose_2_epim"/>
</dbReference>
<dbReference type="eggNOG" id="COG2942">
    <property type="taxonomic scope" value="Bacteria"/>
</dbReference>
<keyword evidence="5" id="KW-0732">Signal</keyword>
<dbReference type="STRING" id="1168034.FH5T_03390"/>
<dbReference type="KEGG" id="dori:FH5T_03390"/>
<name>X5D8B2_9BACT</name>
<reference evidence="6 8" key="1">
    <citation type="submission" date="2014-03" db="EMBL/GenBank/DDBJ databases">
        <title>Complete genome sequence of a deeply braunched marine Bacteroidia bacterium Draconibacterium orientale type strain FH5T.</title>
        <authorList>
            <person name="Li X."/>
            <person name="Wang X."/>
            <person name="Xie Z."/>
            <person name="Du Z."/>
            <person name="Chen G."/>
        </authorList>
    </citation>
    <scope>NUCLEOTIDE SEQUENCE [LARGE SCALE GENOMIC DNA]</scope>
    <source>
        <strain evidence="6 8">FH5</strain>
    </source>
</reference>
<keyword evidence="3 4" id="KW-0413">Isomerase</keyword>
<dbReference type="GO" id="GO:0047736">
    <property type="term" value="F:cellobiose epimerase activity"/>
    <property type="evidence" value="ECO:0007669"/>
    <property type="project" value="UniProtKB-UniRule"/>
</dbReference>
<dbReference type="OrthoDB" id="618431at2"/>
<dbReference type="SUPFAM" id="SSF48208">
    <property type="entry name" value="Six-hairpin glycosidases"/>
    <property type="match status" value="1"/>
</dbReference>
<dbReference type="Gene3D" id="1.50.10.10">
    <property type="match status" value="1"/>
</dbReference>
<dbReference type="InterPro" id="IPR010819">
    <property type="entry name" value="AGE/CE"/>
</dbReference>
<gene>
    <name evidence="6" type="ORF">FH5T_03390</name>
    <name evidence="7" type="ORF">SAMN05444285_11549</name>
</gene>
<organism evidence="7 9">
    <name type="scientific">Draconibacterium orientale</name>
    <dbReference type="NCBI Taxonomy" id="1168034"/>
    <lineage>
        <taxon>Bacteria</taxon>
        <taxon>Pseudomonadati</taxon>
        <taxon>Bacteroidota</taxon>
        <taxon>Bacteroidia</taxon>
        <taxon>Marinilabiliales</taxon>
        <taxon>Prolixibacteraceae</taxon>
        <taxon>Draconibacterium</taxon>
    </lineage>
</organism>
<dbReference type="Proteomes" id="UP000023772">
    <property type="component" value="Chromosome"/>
</dbReference>
<reference evidence="7 9" key="2">
    <citation type="submission" date="2016-10" db="EMBL/GenBank/DDBJ databases">
        <authorList>
            <person name="de Groot N.N."/>
        </authorList>
    </citation>
    <scope>NUCLEOTIDE SEQUENCE [LARGE SCALE GENOMIC DNA]</scope>
    <source>
        <strain evidence="7 9">DSM 25947</strain>
    </source>
</reference>
<evidence type="ECO:0000256" key="2">
    <source>
        <dbReference type="ARBA" id="ARBA00008558"/>
    </source>
</evidence>
<dbReference type="HAMAP" id="MF_00929">
    <property type="entry name" value="Cellobiose_2_epim"/>
    <property type="match status" value="1"/>
</dbReference>
<dbReference type="GO" id="GO:0005975">
    <property type="term" value="P:carbohydrate metabolic process"/>
    <property type="evidence" value="ECO:0007669"/>
    <property type="project" value="InterPro"/>
</dbReference>
<comment type="similarity">
    <text evidence="2">Belongs to the N-acylglucosamine 2-epimerase family.</text>
</comment>
<evidence type="ECO:0000256" key="5">
    <source>
        <dbReference type="SAM" id="SignalP"/>
    </source>
</evidence>
<evidence type="ECO:0000256" key="4">
    <source>
        <dbReference type="HAMAP-Rule" id="MF_00929"/>
    </source>
</evidence>
<dbReference type="PANTHER" id="PTHR15108">
    <property type="entry name" value="N-ACYLGLUCOSAMINE-2-EPIMERASE"/>
    <property type="match status" value="1"/>
</dbReference>
<evidence type="ECO:0000313" key="7">
    <source>
        <dbReference type="EMBL" id="SET52140.1"/>
    </source>
</evidence>
<dbReference type="HOGENOM" id="CLU_046651_3_0_10"/>
<comment type="function">
    <text evidence="4">Catalyzes the reversible epimerization of cellobiose to 4-O-beta-D-glucopyranosyl-D-mannose (Glc-Man).</text>
</comment>
<feature type="signal peptide" evidence="5">
    <location>
        <begin position="1"/>
        <end position="21"/>
    </location>
</feature>
<comment type="similarity">
    <text evidence="4">Belongs to the cellobiose 2-epimerase family.</text>
</comment>
<dbReference type="EMBL" id="CP007451">
    <property type="protein sequence ID" value="AHW58963.1"/>
    <property type="molecule type" value="Genomic_DNA"/>
</dbReference>
<accession>X5D8B2</accession>
<dbReference type="AlphaFoldDB" id="X5D8B2"/>
<protein>
    <recommendedName>
        <fullName evidence="4">Cellobiose 2-epimerase</fullName>
        <shortName evidence="4">CE</shortName>
        <ecNumber evidence="4">5.1.3.11</ecNumber>
    </recommendedName>
</protein>
<dbReference type="InterPro" id="IPR008928">
    <property type="entry name" value="6-hairpin_glycosidase_sf"/>
</dbReference>
<evidence type="ECO:0000313" key="6">
    <source>
        <dbReference type="EMBL" id="AHW58963.1"/>
    </source>
</evidence>
<evidence type="ECO:0000313" key="9">
    <source>
        <dbReference type="Proteomes" id="UP000181981"/>
    </source>
</evidence>
<dbReference type="RefSeq" id="WP_051567579.1">
    <property type="nucleotide sequence ID" value="NZ_FOHT01000015.1"/>
</dbReference>
<dbReference type="InterPro" id="IPR012341">
    <property type="entry name" value="6hp_glycosidase-like_sf"/>
</dbReference>
<dbReference type="Proteomes" id="UP000181981">
    <property type="component" value="Unassembled WGS sequence"/>
</dbReference>
<evidence type="ECO:0000313" key="8">
    <source>
        <dbReference type="Proteomes" id="UP000023772"/>
    </source>
</evidence>
<feature type="chain" id="PRO_5010514875" description="Cellobiose 2-epimerase" evidence="5">
    <location>
        <begin position="22"/>
        <end position="418"/>
    </location>
</feature>
<keyword evidence="8" id="KW-1185">Reference proteome</keyword>
<evidence type="ECO:0000256" key="3">
    <source>
        <dbReference type="ARBA" id="ARBA00023235"/>
    </source>
</evidence>
<dbReference type="Pfam" id="PF07221">
    <property type="entry name" value="GlcNAc_2-epim"/>
    <property type="match status" value="1"/>
</dbReference>
<dbReference type="EMBL" id="FOHT01000015">
    <property type="protein sequence ID" value="SET52140.1"/>
    <property type="molecule type" value="Genomic_DNA"/>
</dbReference>
<comment type="catalytic activity">
    <reaction evidence="1 4">
        <text>D-cellobiose = beta-D-glucosyl-(1-&gt;4)-D-mannopyranose</text>
        <dbReference type="Rhea" id="RHEA:23384"/>
        <dbReference type="ChEBI" id="CHEBI:17057"/>
        <dbReference type="ChEBI" id="CHEBI:47931"/>
        <dbReference type="EC" id="5.1.3.11"/>
    </reaction>
</comment>
<dbReference type="EC" id="5.1.3.11" evidence="4"/>
<sequence length="418" mass="48133">MKKVLIIFISFTVQMFSLASAQVATNEKISVLVNESVQDLKNNTLPFWEKNTPDPQGGFYGRVSNDGTALQNAPKGGVLNARILWTFSKAYQLFGNENYKELADRAQSYFLMYFIDQEYGGTYWTINADGTPLNAEKQTYAIAYAIYGLAEHYRAIGNKESLKQAIELYRTLEKRAFDPLNGGYIESFSRNWETPERFGYDGSGIAAKTMNTHLHVLEAYTLLYKVWPDKELKKQLTGLINLFYEKIIDQKTGHQKLFLTMEWENLEHIDSYGHDMELSWLLFESAEAIKDKTLIRRTEKMALKLVDIQMKEGWNPDGSLLYERNNGQIHGGLEWWPQAESVVAFYNAWQISGDEKYLDAAIKTWSWIKNNLVDTKYGGWYGGVGPDGKPNLVRPKVSLWKCPYHNSRMAFELFQRTQ</sequence>